<evidence type="ECO:0000313" key="2">
    <source>
        <dbReference type="Proteomes" id="UP001244563"/>
    </source>
</evidence>
<gene>
    <name evidence="1" type="ORF">J2T10_000769</name>
</gene>
<sequence>MRKTPVPFKFTESDGEVEFVTQRPGWANETAVGNFVQEDGTISCFHSHVLANYPVSPLEVWIEREDKLKADGTVEVGPLRLHIGNDLDGEAVDVETIQKAASAMLAAAHVVERLNASGE</sequence>
<reference evidence="1 2" key="1">
    <citation type="submission" date="2023-07" db="EMBL/GenBank/DDBJ databases">
        <title>Sorghum-associated microbial communities from plants grown in Nebraska, USA.</title>
        <authorList>
            <person name="Schachtman D."/>
        </authorList>
    </citation>
    <scope>NUCLEOTIDE SEQUENCE [LARGE SCALE GENOMIC DNA]</scope>
    <source>
        <strain evidence="1 2">CC523</strain>
    </source>
</reference>
<name>A0ABT9THM9_PAENI</name>
<dbReference type="EMBL" id="JAUSSW010000001">
    <property type="protein sequence ID" value="MDQ0101150.1"/>
    <property type="molecule type" value="Genomic_DNA"/>
</dbReference>
<keyword evidence="2" id="KW-1185">Reference proteome</keyword>
<dbReference type="Proteomes" id="UP001244563">
    <property type="component" value="Unassembled WGS sequence"/>
</dbReference>
<comment type="caution">
    <text evidence="1">The sequence shown here is derived from an EMBL/GenBank/DDBJ whole genome shotgun (WGS) entry which is preliminary data.</text>
</comment>
<proteinExistence type="predicted"/>
<evidence type="ECO:0000313" key="1">
    <source>
        <dbReference type="EMBL" id="MDQ0101150.1"/>
    </source>
</evidence>
<dbReference type="RefSeq" id="WP_306876984.1">
    <property type="nucleotide sequence ID" value="NZ_JAUSSW010000001.1"/>
</dbReference>
<accession>A0ABT9THM9</accession>
<organism evidence="1 2">
    <name type="scientific">Paenarthrobacter nicotinovorans</name>
    <name type="common">Arthrobacter nicotinovorans</name>
    <dbReference type="NCBI Taxonomy" id="29320"/>
    <lineage>
        <taxon>Bacteria</taxon>
        <taxon>Bacillati</taxon>
        <taxon>Actinomycetota</taxon>
        <taxon>Actinomycetes</taxon>
        <taxon>Micrococcales</taxon>
        <taxon>Micrococcaceae</taxon>
        <taxon>Paenarthrobacter</taxon>
    </lineage>
</organism>
<protein>
    <submittedName>
        <fullName evidence="1">Uncharacterized protein</fullName>
    </submittedName>
</protein>